<comment type="function">
    <text evidence="12">Catalyzes the oxidation of 5,10-methylenetetrahydrofolate to 5,10-methenyltetrahydrofolate and then the hydrolysis of 5,10-methenyltetrahydrofolate to 10-formyltetrahydrofolate.</text>
</comment>
<dbReference type="PATRIC" id="fig|1162668.3.peg.1177"/>
<keyword evidence="8 12" id="KW-0560">Oxidoreductase</keyword>
<keyword evidence="10 12" id="KW-0486">Methionine biosynthesis</keyword>
<reference evidence="15 16" key="1">
    <citation type="journal article" date="2012" name="J. Bacteriol.">
        <title>Complete Genome Sequence of Leptospirillum ferrooxidans Strain C2-3, Isolated from a Fresh Volcanic Ash Deposit on the Island of Miyake, Japan.</title>
        <authorList>
            <person name="Fujimura R."/>
            <person name="Sato Y."/>
            <person name="Nishizawa T."/>
            <person name="Oshima K."/>
            <person name="Kim S.-W."/>
            <person name="Hattori M."/>
            <person name="Kamijo T."/>
            <person name="Ohta H."/>
        </authorList>
    </citation>
    <scope>NUCLEOTIDE SEQUENCE [LARGE SCALE GENOMIC DNA]</scope>
    <source>
        <strain evidence="15 16">C2-3</strain>
    </source>
</reference>
<evidence type="ECO:0000313" key="15">
    <source>
        <dbReference type="EMBL" id="BAM06720.1"/>
    </source>
</evidence>
<evidence type="ECO:0000256" key="4">
    <source>
        <dbReference type="ARBA" id="ARBA00022605"/>
    </source>
</evidence>
<dbReference type="HOGENOM" id="CLU_034045_2_1_0"/>
<evidence type="ECO:0000256" key="1">
    <source>
        <dbReference type="ARBA" id="ARBA00004777"/>
    </source>
</evidence>
<dbReference type="PANTHER" id="PTHR48099">
    <property type="entry name" value="C-1-TETRAHYDROFOLATE SYNTHASE, CYTOPLASMIC-RELATED"/>
    <property type="match status" value="1"/>
</dbReference>
<feature type="domain" description="Tetrahydrofolate dehydrogenase/cyclohydrolase NAD(P)-binding" evidence="14">
    <location>
        <begin position="139"/>
        <end position="281"/>
    </location>
</feature>
<dbReference type="Pfam" id="PF00763">
    <property type="entry name" value="THF_DHG_CYH"/>
    <property type="match status" value="1"/>
</dbReference>
<gene>
    <name evidence="12" type="primary">folD</name>
    <name evidence="15" type="ordered locus">LFE_1017</name>
</gene>
<dbReference type="InterPro" id="IPR020631">
    <property type="entry name" value="THF_DH/CycHdrlase_NAD-bd_dom"/>
</dbReference>
<dbReference type="InterPro" id="IPR020630">
    <property type="entry name" value="THF_DH/CycHdrlase_cat_dom"/>
</dbReference>
<evidence type="ECO:0000256" key="5">
    <source>
        <dbReference type="ARBA" id="ARBA00022755"/>
    </source>
</evidence>
<dbReference type="eggNOG" id="COG0190">
    <property type="taxonomic scope" value="Bacteria"/>
</dbReference>
<comment type="pathway">
    <text evidence="1 12">One-carbon metabolism; tetrahydrofolate interconversion.</text>
</comment>
<dbReference type="RefSeq" id="WP_014449211.1">
    <property type="nucleotide sequence ID" value="NC_017094.1"/>
</dbReference>
<dbReference type="CDD" id="cd01080">
    <property type="entry name" value="NAD_bind_m-THF_DH_Cyclohyd"/>
    <property type="match status" value="1"/>
</dbReference>
<dbReference type="InterPro" id="IPR000672">
    <property type="entry name" value="THF_DH/CycHdrlase"/>
</dbReference>
<dbReference type="NCBIfam" id="NF008058">
    <property type="entry name" value="PRK10792.1"/>
    <property type="match status" value="1"/>
</dbReference>
<dbReference type="EC" id="3.5.4.9" evidence="12"/>
<dbReference type="FunFam" id="3.40.50.10860:FF:000005">
    <property type="entry name" value="C-1-tetrahydrofolate synthase, cytoplasmic, putative"/>
    <property type="match status" value="1"/>
</dbReference>
<comment type="similarity">
    <text evidence="12">Belongs to the tetrahydrofolate dehydrogenase/cyclohydrolase family.</text>
</comment>
<name>I0IN71_LEPFC</name>
<evidence type="ECO:0000256" key="6">
    <source>
        <dbReference type="ARBA" id="ARBA00022801"/>
    </source>
</evidence>
<dbReference type="UniPathway" id="UPA00193"/>
<dbReference type="SUPFAM" id="SSF51735">
    <property type="entry name" value="NAD(P)-binding Rossmann-fold domains"/>
    <property type="match status" value="1"/>
</dbReference>
<dbReference type="GO" id="GO:0004488">
    <property type="term" value="F:methylenetetrahydrofolate dehydrogenase (NADP+) activity"/>
    <property type="evidence" value="ECO:0007669"/>
    <property type="project" value="UniProtKB-UniRule"/>
</dbReference>
<evidence type="ECO:0000256" key="7">
    <source>
        <dbReference type="ARBA" id="ARBA00022857"/>
    </source>
</evidence>
<dbReference type="GO" id="GO:0000105">
    <property type="term" value="P:L-histidine biosynthetic process"/>
    <property type="evidence" value="ECO:0007669"/>
    <property type="project" value="UniProtKB-KW"/>
</dbReference>
<sequence length="285" mass="30480">MATILNGKELAATLRAEQTEEIRKLAPLAGRPPGLGVILVGDDPASHAYVKNKRNACKEAGIHAPEINLPHDTTRETVMEWVDKLNADPRIDGILVQLPLPPHIPKDDILLRIDPEKDVDGFHPINVGRLVIGEDTLVPCTPTGVMTLLSRYGIPVKGKKAVVLGRSLIVGKPMALLLLAADATVTICHSKTANLSEETRQADILVAALGKPLMITKDFVKKGAVVIDVGISRNDKGKLVGDVDFDSVEPIASAITPVPGGVGPMTIATLLENTLKAYKKRNHLS</sequence>
<dbReference type="HAMAP" id="MF_01576">
    <property type="entry name" value="THF_DHG_CYH"/>
    <property type="match status" value="1"/>
</dbReference>
<dbReference type="Pfam" id="PF02882">
    <property type="entry name" value="THF_DHG_CYH_C"/>
    <property type="match status" value="1"/>
</dbReference>
<dbReference type="AlphaFoldDB" id="I0IN71"/>
<dbReference type="Gene3D" id="3.40.50.10860">
    <property type="entry name" value="Leucine Dehydrogenase, chain A, domain 1"/>
    <property type="match status" value="1"/>
</dbReference>
<dbReference type="PRINTS" id="PR00085">
    <property type="entry name" value="THFDHDRGNASE"/>
</dbReference>
<dbReference type="InterPro" id="IPR020867">
    <property type="entry name" value="THF_DH/CycHdrlase_CS"/>
</dbReference>
<dbReference type="Gene3D" id="3.40.50.720">
    <property type="entry name" value="NAD(P)-binding Rossmann-like Domain"/>
    <property type="match status" value="1"/>
</dbReference>
<dbReference type="InterPro" id="IPR046346">
    <property type="entry name" value="Aminoacid_DH-like_N_sf"/>
</dbReference>
<comment type="catalytic activity">
    <reaction evidence="12">
        <text>(6R)-5,10-methenyltetrahydrofolate + H2O = (6R)-10-formyltetrahydrofolate + H(+)</text>
        <dbReference type="Rhea" id="RHEA:23700"/>
        <dbReference type="ChEBI" id="CHEBI:15377"/>
        <dbReference type="ChEBI" id="CHEBI:15378"/>
        <dbReference type="ChEBI" id="CHEBI:57455"/>
        <dbReference type="ChEBI" id="CHEBI:195366"/>
        <dbReference type="EC" id="3.5.4.9"/>
    </reaction>
</comment>
<keyword evidence="3 12" id="KW-0554">One-carbon metabolism</keyword>
<dbReference type="STRING" id="1162668.LFE_1017"/>
<dbReference type="PANTHER" id="PTHR48099:SF5">
    <property type="entry name" value="C-1-TETRAHYDROFOLATE SYNTHASE, CYTOPLASMIC"/>
    <property type="match status" value="1"/>
</dbReference>
<keyword evidence="9 12" id="KW-0368">Histidine biosynthesis</keyword>
<keyword evidence="7 12" id="KW-0521">NADP</keyword>
<dbReference type="EMBL" id="AP012342">
    <property type="protein sequence ID" value="BAM06720.1"/>
    <property type="molecule type" value="Genomic_DNA"/>
</dbReference>
<dbReference type="GO" id="GO:0009086">
    <property type="term" value="P:methionine biosynthetic process"/>
    <property type="evidence" value="ECO:0007669"/>
    <property type="project" value="UniProtKB-KW"/>
</dbReference>
<evidence type="ECO:0000256" key="12">
    <source>
        <dbReference type="HAMAP-Rule" id="MF_01576"/>
    </source>
</evidence>
<evidence type="ECO:0000313" key="16">
    <source>
        <dbReference type="Proteomes" id="UP000007382"/>
    </source>
</evidence>
<evidence type="ECO:0000259" key="13">
    <source>
        <dbReference type="Pfam" id="PF00763"/>
    </source>
</evidence>
<feature type="binding site" evidence="12">
    <location>
        <position position="231"/>
    </location>
    <ligand>
        <name>NADP(+)</name>
        <dbReference type="ChEBI" id="CHEBI:58349"/>
    </ligand>
</feature>
<reference evidence="16" key="2">
    <citation type="submission" date="2012-03" db="EMBL/GenBank/DDBJ databases">
        <title>The complete genome sequence of the pioneer microbe on fresh volcanic deposit, Leptospirillum ferrooxidans strain C2-3.</title>
        <authorList>
            <person name="Fujimura R."/>
            <person name="Sato Y."/>
            <person name="Nishizawa T."/>
            <person name="Nanba K."/>
            <person name="Oshima K."/>
            <person name="Hattori M."/>
            <person name="Kamijo T."/>
            <person name="Ohta H."/>
        </authorList>
    </citation>
    <scope>NUCLEOTIDE SEQUENCE [LARGE SCALE GENOMIC DNA]</scope>
    <source>
        <strain evidence="16">C2-3</strain>
    </source>
</reference>
<dbReference type="EC" id="1.5.1.5" evidence="12"/>
<dbReference type="GO" id="GO:0005829">
    <property type="term" value="C:cytosol"/>
    <property type="evidence" value="ECO:0007669"/>
    <property type="project" value="TreeGrafter"/>
</dbReference>
<dbReference type="Proteomes" id="UP000007382">
    <property type="component" value="Chromosome"/>
</dbReference>
<comment type="subunit">
    <text evidence="2 12">Homodimer.</text>
</comment>
<feature type="binding site" evidence="12">
    <location>
        <begin position="165"/>
        <end position="167"/>
    </location>
    <ligand>
        <name>NADP(+)</name>
        <dbReference type="ChEBI" id="CHEBI:58349"/>
    </ligand>
</feature>
<dbReference type="OrthoDB" id="9803580at2"/>
<evidence type="ECO:0000256" key="11">
    <source>
        <dbReference type="ARBA" id="ARBA00023268"/>
    </source>
</evidence>
<dbReference type="FunFam" id="3.40.50.720:FF:000094">
    <property type="entry name" value="Bifunctional protein FolD"/>
    <property type="match status" value="1"/>
</dbReference>
<dbReference type="GO" id="GO:0006164">
    <property type="term" value="P:purine nucleotide biosynthetic process"/>
    <property type="evidence" value="ECO:0007669"/>
    <property type="project" value="UniProtKB-KW"/>
</dbReference>
<dbReference type="KEGG" id="lfc:LFE_1017"/>
<accession>I0IN71</accession>
<evidence type="ECO:0000259" key="14">
    <source>
        <dbReference type="Pfam" id="PF02882"/>
    </source>
</evidence>
<keyword evidence="16" id="KW-1185">Reference proteome</keyword>
<evidence type="ECO:0000256" key="3">
    <source>
        <dbReference type="ARBA" id="ARBA00022563"/>
    </source>
</evidence>
<evidence type="ECO:0000256" key="10">
    <source>
        <dbReference type="ARBA" id="ARBA00023167"/>
    </source>
</evidence>
<evidence type="ECO:0000256" key="2">
    <source>
        <dbReference type="ARBA" id="ARBA00011738"/>
    </source>
</evidence>
<comment type="catalytic activity">
    <reaction evidence="12">
        <text>(6R)-5,10-methylene-5,6,7,8-tetrahydrofolate + NADP(+) = (6R)-5,10-methenyltetrahydrofolate + NADPH</text>
        <dbReference type="Rhea" id="RHEA:22812"/>
        <dbReference type="ChEBI" id="CHEBI:15636"/>
        <dbReference type="ChEBI" id="CHEBI:57455"/>
        <dbReference type="ChEBI" id="CHEBI:57783"/>
        <dbReference type="ChEBI" id="CHEBI:58349"/>
        <dbReference type="EC" id="1.5.1.5"/>
    </reaction>
</comment>
<keyword evidence="11 12" id="KW-0511">Multifunctional enzyme</keyword>
<organism evidence="15 16">
    <name type="scientific">Leptospirillum ferrooxidans (strain C2-3)</name>
    <dbReference type="NCBI Taxonomy" id="1162668"/>
    <lineage>
        <taxon>Bacteria</taxon>
        <taxon>Pseudomonadati</taxon>
        <taxon>Nitrospirota</taxon>
        <taxon>Nitrospiria</taxon>
        <taxon>Nitrospirales</taxon>
        <taxon>Nitrospiraceae</taxon>
        <taxon>Leptospirillum</taxon>
    </lineage>
</organism>
<dbReference type="NCBIfam" id="NF010783">
    <property type="entry name" value="PRK14186.1"/>
    <property type="match status" value="1"/>
</dbReference>
<protein>
    <recommendedName>
        <fullName evidence="12">Bifunctional protein FolD</fullName>
    </recommendedName>
    <domain>
        <recommendedName>
            <fullName evidence="12">Methylenetetrahydrofolate dehydrogenase</fullName>
            <ecNumber evidence="12">1.5.1.5</ecNumber>
        </recommendedName>
    </domain>
    <domain>
        <recommendedName>
            <fullName evidence="12">Methenyltetrahydrofolate cyclohydrolase</fullName>
            <ecNumber evidence="12">3.5.4.9</ecNumber>
        </recommendedName>
    </domain>
</protein>
<dbReference type="PROSITE" id="PS00767">
    <property type="entry name" value="THF_DHG_CYH_2"/>
    <property type="match status" value="1"/>
</dbReference>
<keyword evidence="5 12" id="KW-0658">Purine biosynthesis</keyword>
<dbReference type="GO" id="GO:0035999">
    <property type="term" value="P:tetrahydrofolate interconversion"/>
    <property type="evidence" value="ECO:0007669"/>
    <property type="project" value="UniProtKB-UniRule"/>
</dbReference>
<proteinExistence type="inferred from homology"/>
<comment type="caution">
    <text evidence="12">Lacks conserved residue(s) required for the propagation of feature annotation.</text>
</comment>
<keyword evidence="4 12" id="KW-0028">Amino-acid biosynthesis</keyword>
<dbReference type="InterPro" id="IPR036291">
    <property type="entry name" value="NAD(P)-bd_dom_sf"/>
</dbReference>
<evidence type="ECO:0000256" key="9">
    <source>
        <dbReference type="ARBA" id="ARBA00023102"/>
    </source>
</evidence>
<feature type="domain" description="Tetrahydrofolate dehydrogenase/cyclohydrolase catalytic" evidence="13">
    <location>
        <begin position="5"/>
        <end position="120"/>
    </location>
</feature>
<dbReference type="SUPFAM" id="SSF53223">
    <property type="entry name" value="Aminoacid dehydrogenase-like, N-terminal domain"/>
    <property type="match status" value="1"/>
</dbReference>
<keyword evidence="6 12" id="KW-0378">Hydrolase</keyword>
<dbReference type="GO" id="GO:0004477">
    <property type="term" value="F:methenyltetrahydrofolate cyclohydrolase activity"/>
    <property type="evidence" value="ECO:0007669"/>
    <property type="project" value="UniProtKB-UniRule"/>
</dbReference>
<evidence type="ECO:0000256" key="8">
    <source>
        <dbReference type="ARBA" id="ARBA00023002"/>
    </source>
</evidence>